<dbReference type="EMBL" id="JAUEOZ010000002">
    <property type="protein sequence ID" value="MDN2483492.1"/>
    <property type="molecule type" value="Genomic_DNA"/>
</dbReference>
<feature type="transmembrane region" description="Helical" evidence="8">
    <location>
        <begin position="298"/>
        <end position="317"/>
    </location>
</feature>
<dbReference type="Gene3D" id="1.10.3470.10">
    <property type="entry name" value="ABC transporter involved in vitamin B12 uptake, BtuC"/>
    <property type="match status" value="2"/>
</dbReference>
<name>A0ABT7Y614_9VIBR</name>
<feature type="transmembrane region" description="Helical" evidence="8">
    <location>
        <begin position="441"/>
        <end position="458"/>
    </location>
</feature>
<dbReference type="InterPro" id="IPR037294">
    <property type="entry name" value="ABC_BtuC-like"/>
</dbReference>
<evidence type="ECO:0000256" key="7">
    <source>
        <dbReference type="ARBA" id="ARBA00023136"/>
    </source>
</evidence>
<evidence type="ECO:0000256" key="2">
    <source>
        <dbReference type="ARBA" id="ARBA00007935"/>
    </source>
</evidence>
<dbReference type="InterPro" id="IPR000522">
    <property type="entry name" value="ABC_transptr_permease_BtuC"/>
</dbReference>
<feature type="transmembrane region" description="Helical" evidence="8">
    <location>
        <begin position="51"/>
        <end position="71"/>
    </location>
</feature>
<feature type="transmembrane region" description="Helical" evidence="8">
    <location>
        <begin position="380"/>
        <end position="401"/>
    </location>
</feature>
<evidence type="ECO:0000256" key="5">
    <source>
        <dbReference type="ARBA" id="ARBA00022692"/>
    </source>
</evidence>
<keyword evidence="5 8" id="KW-0812">Transmembrane</keyword>
<feature type="transmembrane region" description="Helical" evidence="8">
    <location>
        <begin position="576"/>
        <end position="592"/>
    </location>
</feature>
<dbReference type="Proteomes" id="UP001169719">
    <property type="component" value="Unassembled WGS sequence"/>
</dbReference>
<evidence type="ECO:0000313" key="9">
    <source>
        <dbReference type="EMBL" id="MDN2483492.1"/>
    </source>
</evidence>
<keyword evidence="4" id="KW-1003">Cell membrane</keyword>
<dbReference type="PANTHER" id="PTHR30472:SF37">
    <property type="entry name" value="FE(3+) DICITRATE TRANSPORT SYSTEM PERMEASE PROTEIN FECD-RELATED"/>
    <property type="match status" value="1"/>
</dbReference>
<evidence type="ECO:0000256" key="1">
    <source>
        <dbReference type="ARBA" id="ARBA00004651"/>
    </source>
</evidence>
<accession>A0ABT7Y614</accession>
<keyword evidence="10" id="KW-1185">Reference proteome</keyword>
<feature type="transmembrane region" description="Helical" evidence="8">
    <location>
        <begin position="626"/>
        <end position="645"/>
    </location>
</feature>
<comment type="similarity">
    <text evidence="2">Belongs to the binding-protein-dependent transport system permease family. FecCD subfamily.</text>
</comment>
<evidence type="ECO:0000256" key="8">
    <source>
        <dbReference type="SAM" id="Phobius"/>
    </source>
</evidence>
<feature type="transmembrane region" description="Helical" evidence="8">
    <location>
        <begin position="111"/>
        <end position="131"/>
    </location>
</feature>
<dbReference type="CDD" id="cd06550">
    <property type="entry name" value="TM_ABC_iron-siderophores_like"/>
    <property type="match status" value="2"/>
</dbReference>
<comment type="subcellular location">
    <subcellularLocation>
        <location evidence="1">Cell membrane</location>
        <topology evidence="1">Multi-pass membrane protein</topology>
    </subcellularLocation>
</comment>
<feature type="transmembrane region" description="Helical" evidence="8">
    <location>
        <begin position="513"/>
        <end position="536"/>
    </location>
</feature>
<keyword evidence="6 8" id="KW-1133">Transmembrane helix</keyword>
<dbReference type="Pfam" id="PF01032">
    <property type="entry name" value="FecCD"/>
    <property type="match status" value="2"/>
</dbReference>
<sequence>MIFGLAFVALIHLAVHQNQFGSSYEFIVSLLSDDQAFKTTFEWMIFVEATLPRWTMAIAVGGMLGLVGSLFQQLTQNRLMSPLTLGTSSGAWLGLVLLAVVFPSLSSEWQTPFALSGALIAMALVIAIVGLRNLTGLPVILAGMAVNLLLGAIATAIILLNDQYANNLFIWGAGDLAQNGWEQVTWLLPKLSISLLLVAFAPRVLTILSLGAEGAQGRGLNLGLAFFTLTILGVWLVATSITVVGVISFIGLIAPNMVRMMSYQKSRSELIASLCFGAMLLLAADTIAIYIGQWSLDIIPTGTATAIIGAPALIFIARQTFTADVSLSLKLPSGPNTLSRLTPLLLTAMLATVVLMTLLIHPTDGFAFRLPDHFEWTLQWPRLITAIAAGAGLSIAGVILQRLVYNPLASPDILGVSAGAVLALIGTSLILGISIHEVPTWVAVLGSLVTLAILLVLGRKHNFAPSMVVLTGVALTASLEALVQFSLTRVGSDKYVLIGWLSGSTYRVEPNQAWAILIIIALCVAVALVLSRWLTLIATGREFARARGIPLTFSYTILLTLVAILCSVVTTTMGPVAFVGLLAPHISVMLGARNAQKQLAIAPFIGAVLVCSADLLGQWMVYPAQIAAGTIVSVIGGLYFIWLLIQSRTSV</sequence>
<organism evidence="9 10">
    <name type="scientific">Vibrio agarivorans</name>
    <dbReference type="NCBI Taxonomy" id="153622"/>
    <lineage>
        <taxon>Bacteria</taxon>
        <taxon>Pseudomonadati</taxon>
        <taxon>Pseudomonadota</taxon>
        <taxon>Gammaproteobacteria</taxon>
        <taxon>Vibrionales</taxon>
        <taxon>Vibrionaceae</taxon>
        <taxon>Vibrio</taxon>
    </lineage>
</organism>
<feature type="transmembrane region" description="Helical" evidence="8">
    <location>
        <begin position="83"/>
        <end position="105"/>
    </location>
</feature>
<dbReference type="NCBIfam" id="NF007866">
    <property type="entry name" value="PRK10577.1-2"/>
    <property type="match status" value="1"/>
</dbReference>
<feature type="transmembrane region" description="Helical" evidence="8">
    <location>
        <begin position="413"/>
        <end position="435"/>
    </location>
</feature>
<keyword evidence="7 8" id="KW-0472">Membrane</keyword>
<feature type="transmembrane region" description="Helical" evidence="8">
    <location>
        <begin position="548"/>
        <end position="570"/>
    </location>
</feature>
<feature type="transmembrane region" description="Helical" evidence="8">
    <location>
        <begin position="241"/>
        <end position="258"/>
    </location>
</feature>
<reference evidence="9" key="1">
    <citation type="submission" date="2024-05" db="EMBL/GenBank/DDBJ databases">
        <title>Genome Sequences of Four Agar- Degrading Marine Bacteria.</title>
        <authorList>
            <person name="Phillips E.K."/>
            <person name="Shaffer J.C."/>
            <person name="Henson M.W."/>
            <person name="Temperton B."/>
            <person name="Thrash C.J."/>
            <person name="Martin M.O."/>
        </authorList>
    </citation>
    <scope>NUCLEOTIDE SEQUENCE</scope>
    <source>
        <strain evidence="9">EKP203</strain>
    </source>
</reference>
<dbReference type="PANTHER" id="PTHR30472">
    <property type="entry name" value="FERRIC ENTEROBACTIN TRANSPORT SYSTEM PERMEASE PROTEIN"/>
    <property type="match status" value="1"/>
</dbReference>
<feature type="transmembrane region" description="Helical" evidence="8">
    <location>
        <begin position="338"/>
        <end position="360"/>
    </location>
</feature>
<evidence type="ECO:0000256" key="6">
    <source>
        <dbReference type="ARBA" id="ARBA00022989"/>
    </source>
</evidence>
<dbReference type="SUPFAM" id="SSF81345">
    <property type="entry name" value="ABC transporter involved in vitamin B12 uptake, BtuC"/>
    <property type="match status" value="2"/>
</dbReference>
<evidence type="ECO:0000313" key="10">
    <source>
        <dbReference type="Proteomes" id="UP001169719"/>
    </source>
</evidence>
<feature type="transmembrane region" description="Helical" evidence="8">
    <location>
        <begin position="138"/>
        <end position="160"/>
    </location>
</feature>
<comment type="caution">
    <text evidence="9">The sequence shown here is derived from an EMBL/GenBank/DDBJ whole genome shotgun (WGS) entry which is preliminary data.</text>
</comment>
<feature type="transmembrane region" description="Helical" evidence="8">
    <location>
        <begin position="270"/>
        <end position="292"/>
    </location>
</feature>
<feature type="transmembrane region" description="Helical" evidence="8">
    <location>
        <begin position="467"/>
        <end position="487"/>
    </location>
</feature>
<protein>
    <submittedName>
        <fullName evidence="9">Fe(3+)-hydroxamate ABC transporter permease FhuB</fullName>
    </submittedName>
</protein>
<feature type="transmembrane region" description="Helical" evidence="8">
    <location>
        <begin position="599"/>
        <end position="620"/>
    </location>
</feature>
<proteinExistence type="inferred from homology"/>
<gene>
    <name evidence="9" type="primary">fhuB</name>
    <name evidence="9" type="ORF">QWJ08_19285</name>
</gene>
<evidence type="ECO:0000256" key="3">
    <source>
        <dbReference type="ARBA" id="ARBA00022448"/>
    </source>
</evidence>
<keyword evidence="3" id="KW-0813">Transport</keyword>
<evidence type="ECO:0000256" key="4">
    <source>
        <dbReference type="ARBA" id="ARBA00022475"/>
    </source>
</evidence>